<evidence type="ECO:0000313" key="3">
    <source>
        <dbReference type="Proteomes" id="UP001203284"/>
    </source>
</evidence>
<proteinExistence type="predicted"/>
<comment type="caution">
    <text evidence="2">The sequence shown here is derived from an EMBL/GenBank/DDBJ whole genome shotgun (WGS) entry which is preliminary data.</text>
</comment>
<evidence type="ECO:0000256" key="1">
    <source>
        <dbReference type="SAM" id="MobiDB-lite"/>
    </source>
</evidence>
<dbReference type="Pfam" id="PF10649">
    <property type="entry name" value="DUF2478"/>
    <property type="match status" value="1"/>
</dbReference>
<dbReference type="InterPro" id="IPR018912">
    <property type="entry name" value="DUF2478"/>
</dbReference>
<dbReference type="EMBL" id="JALKCH010000004">
    <property type="protein sequence ID" value="MCK0196614.1"/>
    <property type="molecule type" value="Genomic_DNA"/>
</dbReference>
<evidence type="ECO:0000313" key="2">
    <source>
        <dbReference type="EMBL" id="MCK0196614.1"/>
    </source>
</evidence>
<sequence>MTPPNAWPRILALQGATSARIQATMAAFVARRRAEGVEVAGLIEERIGQEPDRSKADGAGNAGKAPGSGCTGYSLRELSGGRLFRIDQDLGPCATACHLDASGVVAACAALMDTIAGGCELAVISKFGKLEAERGGLGDAFAAAVGRGVPVLTAVAPSFAPAWARFAGPLAGFAPPDDAILDAWWHAVRAAAPAARIAAE</sequence>
<dbReference type="RefSeq" id="WP_247027879.1">
    <property type="nucleotide sequence ID" value="NZ_JALKCH010000004.1"/>
</dbReference>
<name>A0ABT0D9L8_9HYPH</name>
<feature type="region of interest" description="Disordered" evidence="1">
    <location>
        <begin position="48"/>
        <end position="68"/>
    </location>
</feature>
<keyword evidence="3" id="KW-1185">Reference proteome</keyword>
<protein>
    <submittedName>
        <fullName evidence="2">DUF2478 domain-containing protein</fullName>
    </submittedName>
</protein>
<organism evidence="2 3">
    <name type="scientific">Ancylobacter crimeensis</name>
    <dbReference type="NCBI Taxonomy" id="2579147"/>
    <lineage>
        <taxon>Bacteria</taxon>
        <taxon>Pseudomonadati</taxon>
        <taxon>Pseudomonadota</taxon>
        <taxon>Alphaproteobacteria</taxon>
        <taxon>Hyphomicrobiales</taxon>
        <taxon>Xanthobacteraceae</taxon>
        <taxon>Ancylobacter</taxon>
    </lineage>
</organism>
<gene>
    <name evidence="2" type="ORF">MWN34_06765</name>
</gene>
<dbReference type="Proteomes" id="UP001203284">
    <property type="component" value="Unassembled WGS sequence"/>
</dbReference>
<reference evidence="2 3" key="1">
    <citation type="submission" date="2022-04" db="EMBL/GenBank/DDBJ databases">
        <authorList>
            <person name="Grouzdev D.S."/>
            <person name="Pantiukh K.S."/>
            <person name="Krutkina M.S."/>
        </authorList>
    </citation>
    <scope>NUCLEOTIDE SEQUENCE [LARGE SCALE GENOMIC DNA]</scope>
    <source>
        <strain evidence="2 3">6x-1</strain>
    </source>
</reference>
<accession>A0ABT0D9L8</accession>